<proteinExistence type="predicted"/>
<protein>
    <submittedName>
        <fullName evidence="1">Uncharacterized protein</fullName>
    </submittedName>
</protein>
<reference evidence="1 2" key="1">
    <citation type="submission" date="2019-03" db="EMBL/GenBank/DDBJ databases">
        <title>Genomic Encyclopedia of Type Strains, Phase IV (KMG-IV): sequencing the most valuable type-strain genomes for metagenomic binning, comparative biology and taxonomic classification.</title>
        <authorList>
            <person name="Goeker M."/>
        </authorList>
    </citation>
    <scope>NUCLEOTIDE SEQUENCE [LARGE SCALE GENOMIC DNA]</scope>
    <source>
        <strain evidence="1 2">DSM 102852</strain>
    </source>
</reference>
<organism evidence="1 2">
    <name type="scientific">Hydromonas duriensis</name>
    <dbReference type="NCBI Taxonomy" id="1527608"/>
    <lineage>
        <taxon>Bacteria</taxon>
        <taxon>Pseudomonadati</taxon>
        <taxon>Pseudomonadota</taxon>
        <taxon>Betaproteobacteria</taxon>
        <taxon>Burkholderiales</taxon>
        <taxon>Burkholderiaceae</taxon>
        <taxon>Hydromonas</taxon>
    </lineage>
</organism>
<dbReference type="RefSeq" id="WP_133621652.1">
    <property type="nucleotide sequence ID" value="NZ_SNZE01000060.1"/>
</dbReference>
<evidence type="ECO:0000313" key="2">
    <source>
        <dbReference type="Proteomes" id="UP000294480"/>
    </source>
</evidence>
<evidence type="ECO:0000313" key="1">
    <source>
        <dbReference type="EMBL" id="TDR26993.1"/>
    </source>
</evidence>
<gene>
    <name evidence="1" type="ORF">DFR44_1602</name>
</gene>
<keyword evidence="2" id="KW-1185">Reference proteome</keyword>
<dbReference type="AlphaFoldDB" id="A0A4R6Y448"/>
<sequence length="222" mass="24919">MKLNILCRVREKVTRSALISALLFCSGCTAKSSEIPAIPTYPAEVDYLHPELKGSEASLTFVKDSDLKYPFYAGVAWVVEPTGNEDPVTYDQENLTPEEKEVRRQIDQLSNLDISPFLIRLTRIEAMNKDGLLQKETLIFERPADLMKSNGKGNYGATGQRGPAIQGKRPGLILHATSHERFLIRIPPQPKGLYRLTVKTMSDMPFFKDKHIIFTASSTGEY</sequence>
<dbReference type="Proteomes" id="UP000294480">
    <property type="component" value="Unassembled WGS sequence"/>
</dbReference>
<accession>A0A4R6Y448</accession>
<comment type="caution">
    <text evidence="1">The sequence shown here is derived from an EMBL/GenBank/DDBJ whole genome shotgun (WGS) entry which is preliminary data.</text>
</comment>
<name>A0A4R6Y448_9BURK</name>
<dbReference type="EMBL" id="SNZE01000060">
    <property type="protein sequence ID" value="TDR26993.1"/>
    <property type="molecule type" value="Genomic_DNA"/>
</dbReference>